<evidence type="ECO:0000256" key="2">
    <source>
        <dbReference type="SAM" id="Phobius"/>
    </source>
</evidence>
<accession>A0AAD8V9Z1</accession>
<dbReference type="GeneID" id="85437106"/>
<protein>
    <recommendedName>
        <fullName evidence="5">Cysteine-rich transmembrane CYSTM domain-containing protein</fullName>
    </recommendedName>
</protein>
<feature type="compositionally biased region" description="Pro residues" evidence="1">
    <location>
        <begin position="247"/>
        <end position="260"/>
    </location>
</feature>
<keyword evidence="4" id="KW-1185">Reference proteome</keyword>
<proteinExistence type="predicted"/>
<dbReference type="GO" id="GO:0016020">
    <property type="term" value="C:membrane"/>
    <property type="evidence" value="ECO:0007669"/>
    <property type="project" value="UniProtKB-SubCell"/>
</dbReference>
<feature type="compositionally biased region" description="Pro residues" evidence="1">
    <location>
        <begin position="215"/>
        <end position="235"/>
    </location>
</feature>
<dbReference type="Proteomes" id="UP001230504">
    <property type="component" value="Unassembled WGS sequence"/>
</dbReference>
<dbReference type="EMBL" id="JAHLJV010000008">
    <property type="protein sequence ID" value="KAK1597336.1"/>
    <property type="molecule type" value="Genomic_DNA"/>
</dbReference>
<feature type="region of interest" description="Disordered" evidence="1">
    <location>
        <begin position="186"/>
        <end position="284"/>
    </location>
</feature>
<feature type="transmembrane region" description="Helical" evidence="2">
    <location>
        <begin position="90"/>
        <end position="111"/>
    </location>
</feature>
<evidence type="ECO:0008006" key="5">
    <source>
        <dbReference type="Google" id="ProtNLM"/>
    </source>
</evidence>
<keyword evidence="2" id="KW-0812">Transmembrane</keyword>
<evidence type="ECO:0000256" key="1">
    <source>
        <dbReference type="SAM" id="MobiDB-lite"/>
    </source>
</evidence>
<dbReference type="RefSeq" id="XP_060418126.1">
    <property type="nucleotide sequence ID" value="XM_060552866.1"/>
</dbReference>
<evidence type="ECO:0000313" key="3">
    <source>
        <dbReference type="EMBL" id="KAK1597336.1"/>
    </source>
</evidence>
<comment type="caution">
    <text evidence="3">The sequence shown here is derived from an EMBL/GenBank/DDBJ whole genome shotgun (WGS) entry which is preliminary data.</text>
</comment>
<reference evidence="3" key="1">
    <citation type="submission" date="2021-06" db="EMBL/GenBank/DDBJ databases">
        <title>Comparative genomics, transcriptomics and evolutionary studies reveal genomic signatures of adaptation to plant cell wall in hemibiotrophic fungi.</title>
        <authorList>
            <consortium name="DOE Joint Genome Institute"/>
            <person name="Baroncelli R."/>
            <person name="Diaz J.F."/>
            <person name="Benocci T."/>
            <person name="Peng M."/>
            <person name="Battaglia E."/>
            <person name="Haridas S."/>
            <person name="Andreopoulos W."/>
            <person name="Labutti K."/>
            <person name="Pangilinan J."/>
            <person name="Floch G.L."/>
            <person name="Makela M.R."/>
            <person name="Henrissat B."/>
            <person name="Grigoriev I.V."/>
            <person name="Crouch J.A."/>
            <person name="De Vries R.P."/>
            <person name="Sukno S.A."/>
            <person name="Thon M.R."/>
        </authorList>
    </citation>
    <scope>NUCLEOTIDE SEQUENCE</scope>
    <source>
        <strain evidence="3">CBS 125086</strain>
    </source>
</reference>
<sequence>MPATNQLEAWRVTQRPGAHKLFQARVTSTTANLTPSPIAPPPQKPRRGTDQTGCLPAPSCSPLRPKHNHVLPGGVAFLDRLLRLPQLLSFVYLLLFLFLFCSHPPYTLYAFRPTKDRSSSDRLSSVALRLTERQSYHPPTPTLLAERTSNLSRHRTHTLSLFDLRHLNAPRPFSLLVTANITKAAHHTMADHDKPPAYGGPPPQQPQQSYQGYASPPPPGGPGGYGPPPPGPYYSPGPEMGYGPQGGPYPPPGQYPPGQYPPQAYYGPPGGPQGPYPPQGGYYQDNRGGGGSGIMAGLLGALACCCCLDCLF</sequence>
<evidence type="ECO:0000313" key="4">
    <source>
        <dbReference type="Proteomes" id="UP001230504"/>
    </source>
</evidence>
<keyword evidence="2" id="KW-0472">Membrane</keyword>
<organism evidence="3 4">
    <name type="scientific">Colletotrichum navitas</name>
    <dbReference type="NCBI Taxonomy" id="681940"/>
    <lineage>
        <taxon>Eukaryota</taxon>
        <taxon>Fungi</taxon>
        <taxon>Dikarya</taxon>
        <taxon>Ascomycota</taxon>
        <taxon>Pezizomycotina</taxon>
        <taxon>Sordariomycetes</taxon>
        <taxon>Hypocreomycetidae</taxon>
        <taxon>Glomerellales</taxon>
        <taxon>Glomerellaceae</taxon>
        <taxon>Colletotrichum</taxon>
        <taxon>Colletotrichum graminicola species complex</taxon>
    </lineage>
</organism>
<keyword evidence="2" id="KW-1133">Transmembrane helix</keyword>
<dbReference type="AlphaFoldDB" id="A0AAD8V9Z1"/>
<feature type="region of interest" description="Disordered" evidence="1">
    <location>
        <begin position="31"/>
        <end position="60"/>
    </location>
</feature>
<name>A0AAD8V9Z1_9PEZI</name>
<gene>
    <name evidence="3" type="ORF">LY79DRAFT_381367</name>
</gene>
<feature type="compositionally biased region" description="Pro residues" evidence="1">
    <location>
        <begin position="269"/>
        <end position="278"/>
    </location>
</feature>